<keyword evidence="5" id="KW-1133">Transmembrane helix</keyword>
<dbReference type="InterPro" id="IPR019931">
    <property type="entry name" value="LPXTG_anchor"/>
</dbReference>
<keyword evidence="5" id="KW-0472">Membrane</keyword>
<evidence type="ECO:0000256" key="4">
    <source>
        <dbReference type="ARBA" id="ARBA00023088"/>
    </source>
</evidence>
<dbReference type="RefSeq" id="WP_203744609.1">
    <property type="nucleotide sequence ID" value="NZ_BONF01000010.1"/>
</dbReference>
<proteinExistence type="predicted"/>
<dbReference type="Pfam" id="PF00746">
    <property type="entry name" value="Gram_pos_anchor"/>
    <property type="match status" value="1"/>
</dbReference>
<dbReference type="Proteomes" id="UP000601223">
    <property type="component" value="Unassembled WGS sequence"/>
</dbReference>
<keyword evidence="4" id="KW-0572">Peptidoglycan-anchor</keyword>
<accession>A0A8J3JHE7</accession>
<evidence type="ECO:0000256" key="5">
    <source>
        <dbReference type="SAM" id="Phobius"/>
    </source>
</evidence>
<dbReference type="AlphaFoldDB" id="A0A8J3JHE7"/>
<protein>
    <recommendedName>
        <fullName evidence="7">Gram-positive cocci surface proteins LPxTG domain-containing protein</fullName>
    </recommendedName>
</protein>
<evidence type="ECO:0000313" key="8">
    <source>
        <dbReference type="EMBL" id="GIF80731.1"/>
    </source>
</evidence>
<dbReference type="NCBIfam" id="TIGR01167">
    <property type="entry name" value="LPXTG_anchor"/>
    <property type="match status" value="1"/>
</dbReference>
<evidence type="ECO:0000313" key="9">
    <source>
        <dbReference type="Proteomes" id="UP000601223"/>
    </source>
</evidence>
<feature type="domain" description="Gram-positive cocci surface proteins LPxTG" evidence="7">
    <location>
        <begin position="324"/>
        <end position="354"/>
    </location>
</feature>
<feature type="transmembrane region" description="Helical" evidence="5">
    <location>
        <begin position="337"/>
        <end position="357"/>
    </location>
</feature>
<keyword evidence="2" id="KW-0964">Secreted</keyword>
<evidence type="ECO:0000256" key="6">
    <source>
        <dbReference type="SAM" id="SignalP"/>
    </source>
</evidence>
<sequence>MRPSAFLHTVLPLLAVAVLHSAAQAAAPGTSVAIDLGEPAVRSRTVAFGPTAAPQSFTVGCAPGEQLLSGGYGDADPEVRVLASHPTDDQGGPVAAGSQPRAWTVTVLGLRQSAGSLRVSALCLAGGEVTAAAFAGPPADGLPDPPPAECPSGTVRSGGGYATAWQARLGAAVVSGSHPVGERGWAVDAGLTRGQAALRASNWATAYAVCLTGPVQPVAVEDVSFNLDTLARECVPGIAAGVCLVPRLGVATAHCPPGALTSGGGFRAGDAAGQRQYSVAEDGPSAYATWTVRVSAYTTDAAPAPMRLTPVCLFPVAAPDAPVGDLLPDSGASRNQALTIVGLLALLLLALLAVLALRRGRRRPTPVGGIEVVVRTVRTRYRTDQYREDG</sequence>
<keyword evidence="3 6" id="KW-0732">Signal</keyword>
<keyword evidence="5" id="KW-0812">Transmembrane</keyword>
<evidence type="ECO:0000256" key="1">
    <source>
        <dbReference type="ARBA" id="ARBA00022512"/>
    </source>
</evidence>
<gene>
    <name evidence="8" type="ORF">Cba03nite_20800</name>
</gene>
<evidence type="ECO:0000256" key="3">
    <source>
        <dbReference type="ARBA" id="ARBA00022729"/>
    </source>
</evidence>
<comment type="caution">
    <text evidence="8">The sequence shown here is derived from an EMBL/GenBank/DDBJ whole genome shotgun (WGS) entry which is preliminary data.</text>
</comment>
<feature type="signal peptide" evidence="6">
    <location>
        <begin position="1"/>
        <end position="25"/>
    </location>
</feature>
<feature type="chain" id="PRO_5035281290" description="Gram-positive cocci surface proteins LPxTG domain-containing protein" evidence="6">
    <location>
        <begin position="26"/>
        <end position="390"/>
    </location>
</feature>
<keyword evidence="1" id="KW-0134">Cell wall</keyword>
<evidence type="ECO:0000259" key="7">
    <source>
        <dbReference type="Pfam" id="PF00746"/>
    </source>
</evidence>
<reference evidence="8 9" key="1">
    <citation type="submission" date="2021-01" db="EMBL/GenBank/DDBJ databases">
        <title>Whole genome shotgun sequence of Catellatospora bangladeshensis NBRC 107357.</title>
        <authorList>
            <person name="Komaki H."/>
            <person name="Tamura T."/>
        </authorList>
    </citation>
    <scope>NUCLEOTIDE SEQUENCE [LARGE SCALE GENOMIC DNA]</scope>
    <source>
        <strain evidence="8 9">NBRC 107357</strain>
    </source>
</reference>
<evidence type="ECO:0000256" key="2">
    <source>
        <dbReference type="ARBA" id="ARBA00022525"/>
    </source>
</evidence>
<keyword evidence="9" id="KW-1185">Reference proteome</keyword>
<name>A0A8J3JHE7_9ACTN</name>
<organism evidence="8 9">
    <name type="scientific">Catellatospora bangladeshensis</name>
    <dbReference type="NCBI Taxonomy" id="310355"/>
    <lineage>
        <taxon>Bacteria</taxon>
        <taxon>Bacillati</taxon>
        <taxon>Actinomycetota</taxon>
        <taxon>Actinomycetes</taxon>
        <taxon>Micromonosporales</taxon>
        <taxon>Micromonosporaceae</taxon>
        <taxon>Catellatospora</taxon>
    </lineage>
</organism>
<dbReference type="EMBL" id="BONF01000010">
    <property type="protein sequence ID" value="GIF80731.1"/>
    <property type="molecule type" value="Genomic_DNA"/>
</dbReference>